<evidence type="ECO:0000259" key="1">
    <source>
        <dbReference type="Pfam" id="PF13274"/>
    </source>
</evidence>
<dbReference type="AlphaFoldDB" id="A0A135Z838"/>
<name>A0A135Z838_GARVA</name>
<protein>
    <recommendedName>
        <fullName evidence="1">Antitoxin SocA-like Panacea domain-containing protein</fullName>
    </recommendedName>
</protein>
<gene>
    <name evidence="2" type="ORF">HMPREF3230_00596</name>
</gene>
<proteinExistence type="predicted"/>
<sequence>MCNKFVERRLNMKALDIASIFIDRYGKTLALTNLTLNKLVYFAQVESLRNNPECPLFTDEIQAWEYGPVEPSVYNEFKQFGRNRIFNAPNHETSQYADCIVDTVVEKYAWMNAFDLVNYAHRAGGAWHNVYDASRNKPILVQNILQSSDVTSYPAKKNTFISAVDAVKKQYPNTLRILGDA</sequence>
<feature type="domain" description="Antitoxin SocA-like Panacea" evidence="1">
    <location>
        <begin position="36"/>
        <end position="128"/>
    </location>
</feature>
<reference evidence="2 3" key="1">
    <citation type="submission" date="2016-02" db="EMBL/GenBank/DDBJ databases">
        <authorList>
            <person name="Wen L."/>
            <person name="He K."/>
            <person name="Yang H."/>
        </authorList>
    </citation>
    <scope>NUCLEOTIDE SEQUENCE [LARGE SCALE GENOMIC DNA]</scope>
    <source>
        <strain evidence="2 3">CMW7778B</strain>
    </source>
</reference>
<dbReference type="Proteomes" id="UP000070505">
    <property type="component" value="Unassembled WGS sequence"/>
</dbReference>
<comment type="caution">
    <text evidence="2">The sequence shown here is derived from an EMBL/GenBank/DDBJ whole genome shotgun (WGS) entry which is preliminary data.</text>
</comment>
<organism evidence="2 3">
    <name type="scientific">Gardnerella vaginalis</name>
    <dbReference type="NCBI Taxonomy" id="2702"/>
    <lineage>
        <taxon>Bacteria</taxon>
        <taxon>Bacillati</taxon>
        <taxon>Actinomycetota</taxon>
        <taxon>Actinomycetes</taxon>
        <taxon>Bifidobacteriales</taxon>
        <taxon>Bifidobacteriaceae</taxon>
        <taxon>Gardnerella</taxon>
    </lineage>
</organism>
<dbReference type="Pfam" id="PF13274">
    <property type="entry name" value="SocA_Panacea"/>
    <property type="match status" value="1"/>
</dbReference>
<dbReference type="PATRIC" id="fig|2702.101.peg.579"/>
<dbReference type="EMBL" id="LSRC01000020">
    <property type="protein sequence ID" value="KXI17797.1"/>
    <property type="molecule type" value="Genomic_DNA"/>
</dbReference>
<dbReference type="InterPro" id="IPR025272">
    <property type="entry name" value="SocA_Panacea"/>
</dbReference>
<evidence type="ECO:0000313" key="3">
    <source>
        <dbReference type="Proteomes" id="UP000070505"/>
    </source>
</evidence>
<accession>A0A135Z838</accession>
<evidence type="ECO:0000313" key="2">
    <source>
        <dbReference type="EMBL" id="KXI17797.1"/>
    </source>
</evidence>